<sequence>MFFLSSAPFVVSASNKGQKNFKRLLTLYLVSNAVRHMRGGDMLGC</sequence>
<dbReference type="Proteomes" id="UP000238071">
    <property type="component" value="Unassembled WGS sequence"/>
</dbReference>
<dbReference type="EMBL" id="PTIY01000002">
    <property type="protein sequence ID" value="PPK73137.1"/>
    <property type="molecule type" value="Genomic_DNA"/>
</dbReference>
<proteinExistence type="predicted"/>
<reference evidence="1 2" key="1">
    <citation type="submission" date="2018-02" db="EMBL/GenBank/DDBJ databases">
        <title>Subsurface microbial communities from deep shales in Ohio and West Virginia, USA.</title>
        <authorList>
            <person name="Wrighton K."/>
        </authorList>
    </citation>
    <scope>NUCLEOTIDE SEQUENCE [LARGE SCALE GENOMIC DNA]</scope>
    <source>
        <strain evidence="1 2">OWC-G53F</strain>
    </source>
</reference>
<keyword evidence="2" id="KW-1185">Reference proteome</keyword>
<gene>
    <name evidence="1" type="ORF">B0F88_102116</name>
</gene>
<protein>
    <submittedName>
        <fullName evidence="1">Uncharacterized protein</fullName>
    </submittedName>
</protein>
<organism evidence="1 2">
    <name type="scientific">Methylobacter tundripaludum</name>
    <dbReference type="NCBI Taxonomy" id="173365"/>
    <lineage>
        <taxon>Bacteria</taxon>
        <taxon>Pseudomonadati</taxon>
        <taxon>Pseudomonadota</taxon>
        <taxon>Gammaproteobacteria</taxon>
        <taxon>Methylococcales</taxon>
        <taxon>Methylococcaceae</taxon>
        <taxon>Methylobacter</taxon>
    </lineage>
</organism>
<evidence type="ECO:0000313" key="2">
    <source>
        <dbReference type="Proteomes" id="UP000238071"/>
    </source>
</evidence>
<dbReference type="AlphaFoldDB" id="A0A2S6H6N9"/>
<name>A0A2S6H6N9_9GAMM</name>
<comment type="caution">
    <text evidence="1">The sequence shown here is derived from an EMBL/GenBank/DDBJ whole genome shotgun (WGS) entry which is preliminary data.</text>
</comment>
<accession>A0A2S6H6N9</accession>
<evidence type="ECO:0000313" key="1">
    <source>
        <dbReference type="EMBL" id="PPK73137.1"/>
    </source>
</evidence>